<reference evidence="5 6" key="1">
    <citation type="submission" date="2012-05" db="EMBL/GenBank/DDBJ databases">
        <authorList>
            <person name="Hilton J."/>
        </authorList>
    </citation>
    <scope>NUCLEOTIDE SEQUENCE [LARGE SCALE GENOMIC DNA]</scope>
    <source>
        <strain evidence="5 6">HH01</strain>
    </source>
</reference>
<protein>
    <submittedName>
        <fullName evidence="5">Oligopeptide ABC transporter, periplasmic oligopeptide-binding protein OppA (TC 3.A.1.5.1)</fullName>
    </submittedName>
</protein>
<dbReference type="PROSITE" id="PS51257">
    <property type="entry name" value="PROKAR_LIPOPROTEIN"/>
    <property type="match status" value="1"/>
</dbReference>
<evidence type="ECO:0000256" key="1">
    <source>
        <dbReference type="ARBA" id="ARBA00005695"/>
    </source>
</evidence>
<evidence type="ECO:0000259" key="4">
    <source>
        <dbReference type="Pfam" id="PF00496"/>
    </source>
</evidence>
<dbReference type="EMBL" id="CAIY01000044">
    <property type="protein sequence ID" value="CCH67465.1"/>
    <property type="molecule type" value="Genomic_DNA"/>
</dbReference>
<proteinExistence type="inferred from homology"/>
<dbReference type="GO" id="GO:1904680">
    <property type="term" value="F:peptide transmembrane transporter activity"/>
    <property type="evidence" value="ECO:0007669"/>
    <property type="project" value="TreeGrafter"/>
</dbReference>
<dbReference type="Gene3D" id="3.90.76.10">
    <property type="entry name" value="Dipeptide-binding Protein, Domain 1"/>
    <property type="match status" value="1"/>
</dbReference>
<feature type="domain" description="Solute-binding protein family 5" evidence="4">
    <location>
        <begin position="85"/>
        <end position="492"/>
    </location>
</feature>
<dbReference type="InterPro" id="IPR000914">
    <property type="entry name" value="SBP_5_dom"/>
</dbReference>
<gene>
    <name evidence="5" type="ORF">RINTHH_13100</name>
</gene>
<dbReference type="Pfam" id="PF00496">
    <property type="entry name" value="SBP_bac_5"/>
    <property type="match status" value="1"/>
</dbReference>
<dbReference type="STRING" id="1165094.RINTHH_13100"/>
<dbReference type="Gene3D" id="3.10.105.10">
    <property type="entry name" value="Dipeptide-binding Protein, Domain 3"/>
    <property type="match status" value="1"/>
</dbReference>
<keyword evidence="2" id="KW-0813">Transport</keyword>
<dbReference type="InterPro" id="IPR039424">
    <property type="entry name" value="SBP_5"/>
</dbReference>
<dbReference type="CDD" id="cd08500">
    <property type="entry name" value="PBP2_NikA_DppA_OppA_like_4"/>
    <property type="match status" value="1"/>
</dbReference>
<evidence type="ECO:0000313" key="6">
    <source>
        <dbReference type="Proteomes" id="UP000053051"/>
    </source>
</evidence>
<keyword evidence="6" id="KW-1185">Reference proteome</keyword>
<dbReference type="OrthoDB" id="9796817at2"/>
<dbReference type="RefSeq" id="WP_008234054.1">
    <property type="nucleotide sequence ID" value="NZ_CAIY01000044.1"/>
</dbReference>
<dbReference type="Gene3D" id="3.40.190.10">
    <property type="entry name" value="Periplasmic binding protein-like II"/>
    <property type="match status" value="1"/>
</dbReference>
<accession>M1X2V1</accession>
<dbReference type="GO" id="GO:0043190">
    <property type="term" value="C:ATP-binding cassette (ABC) transporter complex"/>
    <property type="evidence" value="ECO:0007669"/>
    <property type="project" value="InterPro"/>
</dbReference>
<dbReference type="Proteomes" id="UP000053051">
    <property type="component" value="Unassembled WGS sequence"/>
</dbReference>
<comment type="similarity">
    <text evidence="1">Belongs to the bacterial solute-binding protein 5 family.</text>
</comment>
<organism evidence="5 6">
    <name type="scientific">Richelia intracellularis HH01</name>
    <dbReference type="NCBI Taxonomy" id="1165094"/>
    <lineage>
        <taxon>Bacteria</taxon>
        <taxon>Bacillati</taxon>
        <taxon>Cyanobacteriota</taxon>
        <taxon>Cyanophyceae</taxon>
        <taxon>Nostocales</taxon>
        <taxon>Nostocaceae</taxon>
        <taxon>Richelia</taxon>
    </lineage>
</organism>
<evidence type="ECO:0000256" key="3">
    <source>
        <dbReference type="ARBA" id="ARBA00022729"/>
    </source>
</evidence>
<name>M1X2V1_9NOST</name>
<comment type="caution">
    <text evidence="5">The sequence shown here is derived from an EMBL/GenBank/DDBJ whole genome shotgun (WGS) entry which is preliminary data.</text>
</comment>
<sequence>MIKFSRSLHSTRHFWLPTFLAGIALLTVIACHSADFQSQGVKFPQLVQNILSDPKTFNYALSQESPNIFNLTFEGLVTENPINGKIKPALAESWQVSDDKLKIIFTLRPNLKWSDGKPLNVDDVVFTYNKIYFNEEIPTDARDMLRIGQSRQLPKVRKVNNNQVEFITSEPFSPLLRTAGLSILPAHALRKSINTKDSEGRPQFLTKWGVDTPPNELITNGPYKLERYDTSQRVVFRKNPYYWRKGEQGESQPYIEKIIWQIVESTDTSLLQFRSGNLDAINITPEYFSLLKQEEKRGNFTIYNGGPTHTRLFMFFNLNKGKRNGRPLVNPIKSHWFNNTAFRQAVAYGINRQKMINNTYRGLGVLQNSPITDQSPYYLSPQEGLKVYKYNPAKARQLLIKAGFNYNEQGELFDEYSNQVRFTLLTNAGNKIREAIGAQIKQDLGEIGITVDFIPMAWSAYTDKLSNSLDWDAGIIGFGAGVEPNDSANLWNTDGGLHIFNQKPQAGQEPIQGREITNWEKEIEQLYIQGAQEFDDAKRKIIYAKTQKITQEYLPFIYLVNPYSMEAIRNRFKDIQYSALGGAFWNIHEVKIVKN</sequence>
<dbReference type="SUPFAM" id="SSF53850">
    <property type="entry name" value="Periplasmic binding protein-like II"/>
    <property type="match status" value="1"/>
</dbReference>
<evidence type="ECO:0000313" key="5">
    <source>
        <dbReference type="EMBL" id="CCH67465.1"/>
    </source>
</evidence>
<dbReference type="GO" id="GO:0042597">
    <property type="term" value="C:periplasmic space"/>
    <property type="evidence" value="ECO:0007669"/>
    <property type="project" value="UniProtKB-ARBA"/>
</dbReference>
<evidence type="ECO:0000256" key="2">
    <source>
        <dbReference type="ARBA" id="ARBA00022448"/>
    </source>
</evidence>
<dbReference type="PANTHER" id="PTHR30290">
    <property type="entry name" value="PERIPLASMIC BINDING COMPONENT OF ABC TRANSPORTER"/>
    <property type="match status" value="1"/>
</dbReference>
<dbReference type="InterPro" id="IPR030678">
    <property type="entry name" value="Peptide/Ni-bd"/>
</dbReference>
<reference evidence="6" key="2">
    <citation type="submission" date="2016-01" db="EMBL/GenBank/DDBJ databases">
        <title>Diatom-associated endosymboitic cyanobacterium lacks core nitrogen metabolism enzymes.</title>
        <authorList>
            <person name="Hilton J.A."/>
            <person name="Foster R.A."/>
            <person name="Tripp H.J."/>
            <person name="Carter B.J."/>
            <person name="Zehr J.P."/>
            <person name="Villareal T.A."/>
        </authorList>
    </citation>
    <scope>NUCLEOTIDE SEQUENCE [LARGE SCALE GENOMIC DNA]</scope>
    <source>
        <strain evidence="6">HH01</strain>
    </source>
</reference>
<dbReference type="GO" id="GO:0015833">
    <property type="term" value="P:peptide transport"/>
    <property type="evidence" value="ECO:0007669"/>
    <property type="project" value="TreeGrafter"/>
</dbReference>
<dbReference type="PANTHER" id="PTHR30290:SF9">
    <property type="entry name" value="OLIGOPEPTIDE-BINDING PROTEIN APPA"/>
    <property type="match status" value="1"/>
</dbReference>
<dbReference type="PIRSF" id="PIRSF002741">
    <property type="entry name" value="MppA"/>
    <property type="match status" value="1"/>
</dbReference>
<keyword evidence="3" id="KW-0732">Signal</keyword>
<dbReference type="AlphaFoldDB" id="M1X2V1"/>